<gene>
    <name evidence="1" type="ORF">ALC57_08979</name>
</gene>
<protein>
    <submittedName>
        <fullName evidence="1">Uncharacterized protein</fullName>
    </submittedName>
</protein>
<reference evidence="1 2" key="1">
    <citation type="submission" date="2015-09" db="EMBL/GenBank/DDBJ databases">
        <title>Trachymyrmex cornetzi WGS genome.</title>
        <authorList>
            <person name="Nygaard S."/>
            <person name="Hu H."/>
            <person name="Boomsma J."/>
            <person name="Zhang G."/>
        </authorList>
    </citation>
    <scope>NUCLEOTIDE SEQUENCE [LARGE SCALE GENOMIC DNA]</scope>
    <source>
        <strain evidence="1">Tcor2-1</strain>
        <tissue evidence="1">Whole body</tissue>
    </source>
</reference>
<organism evidence="1 2">
    <name type="scientific">Trachymyrmex cornetzi</name>
    <dbReference type="NCBI Taxonomy" id="471704"/>
    <lineage>
        <taxon>Eukaryota</taxon>
        <taxon>Metazoa</taxon>
        <taxon>Ecdysozoa</taxon>
        <taxon>Arthropoda</taxon>
        <taxon>Hexapoda</taxon>
        <taxon>Insecta</taxon>
        <taxon>Pterygota</taxon>
        <taxon>Neoptera</taxon>
        <taxon>Endopterygota</taxon>
        <taxon>Hymenoptera</taxon>
        <taxon>Apocrita</taxon>
        <taxon>Aculeata</taxon>
        <taxon>Formicoidea</taxon>
        <taxon>Formicidae</taxon>
        <taxon>Myrmicinae</taxon>
        <taxon>Trachymyrmex</taxon>
    </lineage>
</organism>
<name>A0A151J653_9HYME</name>
<sequence length="157" mass="17521">MHSRSGPRGLRGIDCRSIGTQNEYLAHSTSEGLPVVPQAKRARAFSRAWLGMRPLPRSASRRSHGGTSSFLSTAVAPPRRGTATAVWPMSHDGITGYLAVPYRALHIDGPQGSQTAEFLRDRRWPARIDERRTRKRGRPTPQCGFRRVCILIDYCIL</sequence>
<dbReference type="EMBL" id="KQ979878">
    <property type="protein sequence ID" value="KYN18685.1"/>
    <property type="molecule type" value="Genomic_DNA"/>
</dbReference>
<dbReference type="Proteomes" id="UP000078492">
    <property type="component" value="Unassembled WGS sequence"/>
</dbReference>
<evidence type="ECO:0000313" key="2">
    <source>
        <dbReference type="Proteomes" id="UP000078492"/>
    </source>
</evidence>
<proteinExistence type="predicted"/>
<evidence type="ECO:0000313" key="1">
    <source>
        <dbReference type="EMBL" id="KYN18685.1"/>
    </source>
</evidence>
<keyword evidence="2" id="KW-1185">Reference proteome</keyword>
<accession>A0A151J653</accession>
<dbReference type="AlphaFoldDB" id="A0A151J653"/>